<dbReference type="RefSeq" id="WP_133404598.1">
    <property type="nucleotide sequence ID" value="NZ_SMTK01000005.1"/>
</dbReference>
<dbReference type="SUPFAM" id="SSF54427">
    <property type="entry name" value="NTF2-like"/>
    <property type="match status" value="1"/>
</dbReference>
<comment type="caution">
    <text evidence="3">The sequence shown here is derived from an EMBL/GenBank/DDBJ whole genome shotgun (WGS) entry which is preliminary data.</text>
</comment>
<feature type="domain" description="SnoaL-like" evidence="2">
    <location>
        <begin position="29"/>
        <end position="108"/>
    </location>
</feature>
<evidence type="ECO:0000256" key="1">
    <source>
        <dbReference type="SAM" id="MobiDB-lite"/>
    </source>
</evidence>
<dbReference type="Gene3D" id="3.10.450.50">
    <property type="match status" value="1"/>
</dbReference>
<evidence type="ECO:0000313" key="3">
    <source>
        <dbReference type="EMBL" id="TDK23913.1"/>
    </source>
</evidence>
<proteinExistence type="predicted"/>
<dbReference type="Proteomes" id="UP000295411">
    <property type="component" value="Unassembled WGS sequence"/>
</dbReference>
<dbReference type="OrthoDB" id="8684708at2"/>
<evidence type="ECO:0000313" key="4">
    <source>
        <dbReference type="Proteomes" id="UP000295411"/>
    </source>
</evidence>
<name>A0A4R5TNF4_9MICC</name>
<dbReference type="InterPro" id="IPR032710">
    <property type="entry name" value="NTF2-like_dom_sf"/>
</dbReference>
<feature type="compositionally biased region" description="Basic and acidic residues" evidence="1">
    <location>
        <begin position="13"/>
        <end position="27"/>
    </location>
</feature>
<keyword evidence="4" id="KW-1185">Reference proteome</keyword>
<gene>
    <name evidence="3" type="ORF">E2F48_14030</name>
</gene>
<dbReference type="AlphaFoldDB" id="A0A4R5TNF4"/>
<reference evidence="3 4" key="1">
    <citation type="submission" date="2019-03" db="EMBL/GenBank/DDBJ databases">
        <title>Arthrobacter sp. nov., an bacterium isolated from biocrust in Mu Us Desert.</title>
        <authorList>
            <person name="Lixiong L."/>
        </authorList>
    </citation>
    <scope>NUCLEOTIDE SEQUENCE [LARGE SCALE GENOMIC DNA]</scope>
    <source>
        <strain evidence="3 4">SLN-3</strain>
    </source>
</reference>
<accession>A0A4R5TNF4</accession>
<sequence>MDRSRGTVRSGRPYRDCRRPGGADDAQRFSNSKEFVSGLKDLMGPLRTVHQVHAPEITVLTEDSASGIWAVADRLSFPPGAPLSVLQGYGHYQEKYARVGGRWVITDLRLTRLLLEPTPQDRPGDPTRQ</sequence>
<evidence type="ECO:0000259" key="2">
    <source>
        <dbReference type="Pfam" id="PF13577"/>
    </source>
</evidence>
<dbReference type="InterPro" id="IPR037401">
    <property type="entry name" value="SnoaL-like"/>
</dbReference>
<protein>
    <recommendedName>
        <fullName evidence="2">SnoaL-like domain-containing protein</fullName>
    </recommendedName>
</protein>
<dbReference type="EMBL" id="SMTK01000005">
    <property type="protein sequence ID" value="TDK23913.1"/>
    <property type="molecule type" value="Genomic_DNA"/>
</dbReference>
<feature type="region of interest" description="Disordered" evidence="1">
    <location>
        <begin position="1"/>
        <end position="30"/>
    </location>
</feature>
<organism evidence="3 4">
    <name type="scientific">Arthrobacter crusticola</name>
    <dbReference type="NCBI Taxonomy" id="2547960"/>
    <lineage>
        <taxon>Bacteria</taxon>
        <taxon>Bacillati</taxon>
        <taxon>Actinomycetota</taxon>
        <taxon>Actinomycetes</taxon>
        <taxon>Micrococcales</taxon>
        <taxon>Micrococcaceae</taxon>
        <taxon>Arthrobacter</taxon>
    </lineage>
</organism>
<dbReference type="Pfam" id="PF13577">
    <property type="entry name" value="SnoaL_4"/>
    <property type="match status" value="1"/>
</dbReference>